<dbReference type="EMBL" id="MU853406">
    <property type="protein sequence ID" value="KAK4135362.1"/>
    <property type="molecule type" value="Genomic_DNA"/>
</dbReference>
<proteinExistence type="predicted"/>
<reference evidence="2" key="1">
    <citation type="journal article" date="2023" name="Mol. Phylogenet. Evol.">
        <title>Genome-scale phylogeny and comparative genomics of the fungal order Sordariales.</title>
        <authorList>
            <person name="Hensen N."/>
            <person name="Bonometti L."/>
            <person name="Westerberg I."/>
            <person name="Brannstrom I.O."/>
            <person name="Guillou S."/>
            <person name="Cros-Aarteil S."/>
            <person name="Calhoun S."/>
            <person name="Haridas S."/>
            <person name="Kuo A."/>
            <person name="Mondo S."/>
            <person name="Pangilinan J."/>
            <person name="Riley R."/>
            <person name="LaButti K."/>
            <person name="Andreopoulos B."/>
            <person name="Lipzen A."/>
            <person name="Chen C."/>
            <person name="Yan M."/>
            <person name="Daum C."/>
            <person name="Ng V."/>
            <person name="Clum A."/>
            <person name="Steindorff A."/>
            <person name="Ohm R.A."/>
            <person name="Martin F."/>
            <person name="Silar P."/>
            <person name="Natvig D.O."/>
            <person name="Lalanne C."/>
            <person name="Gautier V."/>
            <person name="Ament-Velasquez S.L."/>
            <person name="Kruys A."/>
            <person name="Hutchinson M.I."/>
            <person name="Powell A.J."/>
            <person name="Barry K."/>
            <person name="Miller A.N."/>
            <person name="Grigoriev I.V."/>
            <person name="Debuchy R."/>
            <person name="Gladieux P."/>
            <person name="Hiltunen Thoren M."/>
            <person name="Johannesson H."/>
        </authorList>
    </citation>
    <scope>NUCLEOTIDE SEQUENCE</scope>
    <source>
        <strain evidence="2">CBS 123565</strain>
    </source>
</reference>
<gene>
    <name evidence="2" type="ORF">BT67DRAFT_273809</name>
</gene>
<accession>A0AAN6ULP9</accession>
<protein>
    <submittedName>
        <fullName evidence="2">Uncharacterized protein</fullName>
    </submittedName>
</protein>
<feature type="region of interest" description="Disordered" evidence="1">
    <location>
        <begin position="82"/>
        <end position="121"/>
    </location>
</feature>
<organism evidence="2 3">
    <name type="scientific">Trichocladium antarcticum</name>
    <dbReference type="NCBI Taxonomy" id="1450529"/>
    <lineage>
        <taxon>Eukaryota</taxon>
        <taxon>Fungi</taxon>
        <taxon>Dikarya</taxon>
        <taxon>Ascomycota</taxon>
        <taxon>Pezizomycotina</taxon>
        <taxon>Sordariomycetes</taxon>
        <taxon>Sordariomycetidae</taxon>
        <taxon>Sordariales</taxon>
        <taxon>Chaetomiaceae</taxon>
        <taxon>Trichocladium</taxon>
    </lineage>
</organism>
<evidence type="ECO:0000313" key="2">
    <source>
        <dbReference type="EMBL" id="KAK4135362.1"/>
    </source>
</evidence>
<dbReference type="Proteomes" id="UP001304895">
    <property type="component" value="Unassembled WGS sequence"/>
</dbReference>
<sequence>MVWAGAVFRVLARMKKTRKWEGPNLTTTTLAWIPSQSGVLTVGRCCPVSHRREALSHPSIPHISTSIRGTVLVGDLDELLRQTPRAQPKTPRTRAGSDRHGNTVFHAAKGGEGSEFVCSPS</sequence>
<comment type="caution">
    <text evidence="2">The sequence shown here is derived from an EMBL/GenBank/DDBJ whole genome shotgun (WGS) entry which is preliminary data.</text>
</comment>
<dbReference type="AlphaFoldDB" id="A0AAN6ULP9"/>
<evidence type="ECO:0000313" key="3">
    <source>
        <dbReference type="Proteomes" id="UP001304895"/>
    </source>
</evidence>
<keyword evidence="3" id="KW-1185">Reference proteome</keyword>
<name>A0AAN6ULP9_9PEZI</name>
<reference evidence="2" key="2">
    <citation type="submission" date="2023-05" db="EMBL/GenBank/DDBJ databases">
        <authorList>
            <consortium name="Lawrence Berkeley National Laboratory"/>
            <person name="Steindorff A."/>
            <person name="Hensen N."/>
            <person name="Bonometti L."/>
            <person name="Westerberg I."/>
            <person name="Brannstrom I.O."/>
            <person name="Guillou S."/>
            <person name="Cros-Aarteil S."/>
            <person name="Calhoun S."/>
            <person name="Haridas S."/>
            <person name="Kuo A."/>
            <person name="Mondo S."/>
            <person name="Pangilinan J."/>
            <person name="Riley R."/>
            <person name="Labutti K."/>
            <person name="Andreopoulos B."/>
            <person name="Lipzen A."/>
            <person name="Chen C."/>
            <person name="Yanf M."/>
            <person name="Daum C."/>
            <person name="Ng V."/>
            <person name="Clum A."/>
            <person name="Ohm R."/>
            <person name="Martin F."/>
            <person name="Silar P."/>
            <person name="Natvig D."/>
            <person name="Lalanne C."/>
            <person name="Gautier V."/>
            <person name="Ament-Velasquez S.L."/>
            <person name="Kruys A."/>
            <person name="Hutchinson M.I."/>
            <person name="Powell A.J."/>
            <person name="Barry K."/>
            <person name="Miller A.N."/>
            <person name="Grigoriev I.V."/>
            <person name="Debuchy R."/>
            <person name="Gladieux P."/>
            <person name="Thoren M.H."/>
            <person name="Johannesson H."/>
        </authorList>
    </citation>
    <scope>NUCLEOTIDE SEQUENCE</scope>
    <source>
        <strain evidence="2">CBS 123565</strain>
    </source>
</reference>
<evidence type="ECO:0000256" key="1">
    <source>
        <dbReference type="SAM" id="MobiDB-lite"/>
    </source>
</evidence>